<gene>
    <name evidence="1" type="ORF">NOF55_23310</name>
</gene>
<dbReference type="Proteomes" id="UP001208771">
    <property type="component" value="Unassembled WGS sequence"/>
</dbReference>
<evidence type="ECO:0000313" key="1">
    <source>
        <dbReference type="EMBL" id="MCX9000033.1"/>
    </source>
</evidence>
<accession>A0AAE3N363</accession>
<sequence>MNWLEPWEPVGDEMTTESQSFRQAWERELRTEVAPTHALYGLDVKLIARRYDCDDALFRLEDGRVARVHLTWKQAQEHAPHWPETTIYPSLEHWALTGQRRDNAEWNGDYSEWDADQGK</sequence>
<organism evidence="1 2">
    <name type="scientific">Ectorhizobium quercum</name>
    <dbReference type="NCBI Taxonomy" id="2965071"/>
    <lineage>
        <taxon>Bacteria</taxon>
        <taxon>Pseudomonadati</taxon>
        <taxon>Pseudomonadota</taxon>
        <taxon>Alphaproteobacteria</taxon>
        <taxon>Hyphomicrobiales</taxon>
        <taxon>Rhizobiaceae</taxon>
        <taxon>Ectorhizobium</taxon>
    </lineage>
</organism>
<evidence type="ECO:0000313" key="2">
    <source>
        <dbReference type="Proteomes" id="UP001208771"/>
    </source>
</evidence>
<name>A0AAE3N363_9HYPH</name>
<keyword evidence="2" id="KW-1185">Reference proteome</keyword>
<dbReference type="EMBL" id="JANFPI010000016">
    <property type="protein sequence ID" value="MCX9000033.1"/>
    <property type="molecule type" value="Genomic_DNA"/>
</dbReference>
<dbReference type="AlphaFoldDB" id="A0AAE3N363"/>
<dbReference type="RefSeq" id="WP_306413532.1">
    <property type="nucleotide sequence ID" value="NZ_JANFPI010000016.1"/>
</dbReference>
<comment type="caution">
    <text evidence="1">The sequence shown here is derived from an EMBL/GenBank/DDBJ whole genome shotgun (WGS) entry which is preliminary data.</text>
</comment>
<protein>
    <submittedName>
        <fullName evidence="1">Uncharacterized protein</fullName>
    </submittedName>
</protein>
<proteinExistence type="predicted"/>
<reference evidence="1" key="1">
    <citation type="submission" date="2022-07" db="EMBL/GenBank/DDBJ databases">
        <title>Ectorhizobium quercum gen.nov., sp. nov.</title>
        <authorList>
            <person name="Ma T."/>
            <person name="Li Y."/>
        </authorList>
    </citation>
    <scope>NUCLEOTIDE SEQUENCE</scope>
    <source>
        <strain evidence="1">BDR2-2</strain>
    </source>
</reference>